<feature type="compositionally biased region" description="Basic and acidic residues" evidence="5">
    <location>
        <begin position="340"/>
        <end position="349"/>
    </location>
</feature>
<evidence type="ECO:0000256" key="1">
    <source>
        <dbReference type="ARBA" id="ARBA00004370"/>
    </source>
</evidence>
<organism evidence="7">
    <name type="scientific">Scale drop disease virus</name>
    <dbReference type="NCBI Taxonomy" id="1697349"/>
    <lineage>
        <taxon>Viruses</taxon>
        <taxon>Varidnaviria</taxon>
        <taxon>Bamfordvirae</taxon>
        <taxon>Nucleocytoviricota</taxon>
        <taxon>Megaviricetes</taxon>
        <taxon>Pimascovirales</taxon>
        <taxon>Pimascovirales incertae sedis</taxon>
        <taxon>Iridoviridae</taxon>
        <taxon>Alphairidovirinae</taxon>
        <taxon>Megalocytivirus</taxon>
        <taxon>Megalocytivirus lates1</taxon>
    </lineage>
</organism>
<evidence type="ECO:0000256" key="3">
    <source>
        <dbReference type="ARBA" id="ARBA00022989"/>
    </source>
</evidence>
<evidence type="ECO:0000256" key="6">
    <source>
        <dbReference type="SAM" id="Phobius"/>
    </source>
</evidence>
<protein>
    <submittedName>
        <fullName evidence="7">ORF_061L</fullName>
    </submittedName>
</protein>
<feature type="transmembrane region" description="Helical" evidence="6">
    <location>
        <begin position="190"/>
        <end position="210"/>
    </location>
</feature>
<feature type="transmembrane region" description="Helical" evidence="6">
    <location>
        <begin position="486"/>
        <end position="507"/>
    </location>
</feature>
<evidence type="ECO:0000256" key="4">
    <source>
        <dbReference type="ARBA" id="ARBA00023136"/>
    </source>
</evidence>
<proteinExistence type="predicted"/>
<accession>A0A451EE68</accession>
<keyword evidence="4 6" id="KW-0472">Membrane</keyword>
<dbReference type="GO" id="GO:0016020">
    <property type="term" value="C:membrane"/>
    <property type="evidence" value="ECO:0007669"/>
    <property type="project" value="UniProtKB-SubCell"/>
</dbReference>
<keyword evidence="3 6" id="KW-1133">Transmembrane helix</keyword>
<reference evidence="7" key="1">
    <citation type="journal article" date="2019" name="J. Fish Dis.">
        <title>Mortality from scale drop disease in farmed Lates calcarifer in Southeast Asia.</title>
        <authorList>
            <person name="Senapin S."/>
            <person name="Dong H.T."/>
            <person name="Meemetta W."/>
            <person name="Gangnonngiw W."/>
            <person name="Sangsuriya P."/>
            <person name="Vanichviriyakit R."/>
            <person name="Sonthi M."/>
            <person name="Nuangsaeng B."/>
        </authorList>
    </citation>
    <scope>NUCLEOTIDE SEQUENCE</scope>
    <source>
        <strain evidence="7">SDDV_2016</strain>
    </source>
</reference>
<evidence type="ECO:0000313" key="7">
    <source>
        <dbReference type="EMBL" id="AYM25707.1"/>
    </source>
</evidence>
<dbReference type="InterPro" id="IPR003472">
    <property type="entry name" value="Virion_mem_poxvirus_L1"/>
</dbReference>
<evidence type="ECO:0000256" key="5">
    <source>
        <dbReference type="SAM" id="MobiDB-lite"/>
    </source>
</evidence>
<dbReference type="Pfam" id="PF02442">
    <property type="entry name" value="L1R_F9L"/>
    <property type="match status" value="1"/>
</dbReference>
<comment type="subcellular location">
    <subcellularLocation>
        <location evidence="1">Membrane</location>
    </subcellularLocation>
</comment>
<name>A0A451EE68_9VIRU</name>
<dbReference type="EMBL" id="MH152408">
    <property type="protein sequence ID" value="AYM25707.1"/>
    <property type="molecule type" value="Genomic_DNA"/>
</dbReference>
<sequence length="516" mass="55766">MGAAQSYNSVDAITRAVADVSSNITTKQKVNTDINQIISISHVKGDVYIKGVTMKQTINVNLSAIMKAIANQDAQQKIANNLAQEAKSVVSGINLAQYSSATNMIKMFVDVSTRIVNTMLLQCDANIKSTQSVIVDDVQGNVTILDSVFDIVVNALLKCTQDVAASNATLQDIENKIKQIASSKTQGFELWQLIAVIAAALIIFPVATGATIGRRGVIGVLLMIAGAVVLGAGIVRSRACNNGSDGKAADCYSMVPHAPIPNAETFKKALRKVDKISLEEAVKQLKPNQVLFWHKYQMDSTSFEPVPLPNPVAYYFAESDYDPNQVVEHNPLVRVNLKNTTDDKEKPGDSHITNGAKPGDSYLSATTGQYFVFSDQNGWESRGFIKDLDPSLLDAKDGKYGWSHYTTPASGYQVWVLFSGEGTLLSHKVYYRNPAKTGSWKQHDTAKLNIDGVWLPSMPNAAAIIRNVNVAGVDMNCDGAQNFNTILYSIGGILLASGLLILLKAGLEKNSTNSSK</sequence>
<feature type="region of interest" description="Disordered" evidence="5">
    <location>
        <begin position="339"/>
        <end position="358"/>
    </location>
</feature>
<keyword evidence="2 6" id="KW-0812">Transmembrane</keyword>
<evidence type="ECO:0000256" key="2">
    <source>
        <dbReference type="ARBA" id="ARBA00022692"/>
    </source>
</evidence>
<feature type="transmembrane region" description="Helical" evidence="6">
    <location>
        <begin position="217"/>
        <end position="235"/>
    </location>
</feature>